<dbReference type="AlphaFoldDB" id="A0A0F9B9L4"/>
<evidence type="ECO:0000259" key="1">
    <source>
        <dbReference type="Pfam" id="PF18909"/>
    </source>
</evidence>
<protein>
    <recommendedName>
        <fullName evidence="1">dATP/dGTP diphosphohydrolase N-terminal domain-containing protein</fullName>
    </recommendedName>
</protein>
<feature type="domain" description="dATP/dGTP diphosphohydrolase N-terminal" evidence="1">
    <location>
        <begin position="28"/>
        <end position="108"/>
    </location>
</feature>
<dbReference type="InterPro" id="IPR044038">
    <property type="entry name" value="dATP/dGTP_diPOhydrolase_N"/>
</dbReference>
<evidence type="ECO:0000313" key="2">
    <source>
        <dbReference type="EMBL" id="KKK87359.1"/>
    </source>
</evidence>
<reference evidence="2" key="1">
    <citation type="journal article" date="2015" name="Nature">
        <title>Complex archaea that bridge the gap between prokaryotes and eukaryotes.</title>
        <authorList>
            <person name="Spang A."/>
            <person name="Saw J.H."/>
            <person name="Jorgensen S.L."/>
            <person name="Zaremba-Niedzwiedzka K."/>
            <person name="Martijn J."/>
            <person name="Lind A.E."/>
            <person name="van Eijk R."/>
            <person name="Schleper C."/>
            <person name="Guy L."/>
            <person name="Ettema T.J."/>
        </authorList>
    </citation>
    <scope>NUCLEOTIDE SEQUENCE</scope>
</reference>
<dbReference type="EMBL" id="LAZR01050436">
    <property type="protein sequence ID" value="KKK87359.1"/>
    <property type="molecule type" value="Genomic_DNA"/>
</dbReference>
<sequence length="175" mass="19901">MTLVGRAKLFNQVEDSGKRQEFNTGSVRDTREGKGRYDLLPPEAIYRLAVHFANGAAKYGDRNWEKGQPLSRYLDSAIRHLFKYLGGSRVEDHLAAAAWNALCCIQTEHWVNTGRLPKELDDMNNPSVIVMDEWGPAFHKITVTPIPIDIRKARKLMGIGKPRSLWQRFLARIGL</sequence>
<accession>A0A0F9B9L4</accession>
<name>A0A0F9B9L4_9ZZZZ</name>
<gene>
    <name evidence="2" type="ORF">LCGC14_2754040</name>
</gene>
<proteinExistence type="predicted"/>
<organism evidence="2">
    <name type="scientific">marine sediment metagenome</name>
    <dbReference type="NCBI Taxonomy" id="412755"/>
    <lineage>
        <taxon>unclassified sequences</taxon>
        <taxon>metagenomes</taxon>
        <taxon>ecological metagenomes</taxon>
    </lineage>
</organism>
<comment type="caution">
    <text evidence="2">The sequence shown here is derived from an EMBL/GenBank/DDBJ whole genome shotgun (WGS) entry which is preliminary data.</text>
</comment>
<dbReference type="Pfam" id="PF18909">
    <property type="entry name" value="dGTP_diPhyd_N"/>
    <property type="match status" value="1"/>
</dbReference>